<dbReference type="EMBL" id="JBIQWL010000012">
    <property type="protein sequence ID" value="MFH8252827.1"/>
    <property type="molecule type" value="Genomic_DNA"/>
</dbReference>
<keyword evidence="2" id="KW-1185">Reference proteome</keyword>
<sequence>MPVERQLRLPLMKARVPDVGFQQLIARLATEVDPSLVATGPKPVKQRVTDEITNPDGTTDIRQRYLTPTEQREFAEMSNEYLRDAGVDEVPAEEDLFLTPCGMAYR</sequence>
<dbReference type="InterPro" id="IPR046000">
    <property type="entry name" value="DUF5956"/>
</dbReference>
<gene>
    <name evidence="1" type="ORF">ACH3VR_20850</name>
</gene>
<accession>A0ABW7QEG4</accession>
<protein>
    <submittedName>
        <fullName evidence="1">DUF5956 family protein</fullName>
    </submittedName>
</protein>
<dbReference type="Pfam" id="PF19381">
    <property type="entry name" value="DUF5956"/>
    <property type="match status" value="1"/>
</dbReference>
<organism evidence="1 2">
    <name type="scientific">Microbacterium alkaliflavum</name>
    <dbReference type="NCBI Taxonomy" id="3248839"/>
    <lineage>
        <taxon>Bacteria</taxon>
        <taxon>Bacillati</taxon>
        <taxon>Actinomycetota</taxon>
        <taxon>Actinomycetes</taxon>
        <taxon>Micrococcales</taxon>
        <taxon>Microbacteriaceae</taxon>
        <taxon>Microbacterium</taxon>
    </lineage>
</organism>
<evidence type="ECO:0000313" key="2">
    <source>
        <dbReference type="Proteomes" id="UP001610861"/>
    </source>
</evidence>
<comment type="caution">
    <text evidence="1">The sequence shown here is derived from an EMBL/GenBank/DDBJ whole genome shotgun (WGS) entry which is preliminary data.</text>
</comment>
<dbReference type="Proteomes" id="UP001610861">
    <property type="component" value="Unassembled WGS sequence"/>
</dbReference>
<reference evidence="1 2" key="1">
    <citation type="submission" date="2024-09" db="EMBL/GenBank/DDBJ databases">
        <authorList>
            <person name="Pan X."/>
        </authorList>
    </citation>
    <scope>NUCLEOTIDE SEQUENCE [LARGE SCALE GENOMIC DNA]</scope>
    <source>
        <strain evidence="1 2">B2969</strain>
    </source>
</reference>
<proteinExistence type="predicted"/>
<evidence type="ECO:0000313" key="1">
    <source>
        <dbReference type="EMBL" id="MFH8252827.1"/>
    </source>
</evidence>
<name>A0ABW7QEG4_9MICO</name>